<dbReference type="GO" id="GO:0009279">
    <property type="term" value="C:cell outer membrane"/>
    <property type="evidence" value="ECO:0007669"/>
    <property type="project" value="UniProtKB-SubCell"/>
</dbReference>
<dbReference type="PANTHER" id="PTHR40980">
    <property type="entry name" value="PLUG DOMAIN-CONTAINING PROTEIN"/>
    <property type="match status" value="1"/>
</dbReference>
<dbReference type="RefSeq" id="WP_087140685.1">
    <property type="nucleotide sequence ID" value="NZ_FUIE01000049.1"/>
</dbReference>
<keyword evidence="5 9" id="KW-0798">TonB box</keyword>
<dbReference type="OrthoDB" id="5476657at2"/>
<dbReference type="Pfam" id="PF00593">
    <property type="entry name" value="TonB_dep_Rec_b-barrel"/>
    <property type="match status" value="1"/>
</dbReference>
<comment type="similarity">
    <text evidence="8 9">Belongs to the TonB-dependent receptor family.</text>
</comment>
<dbReference type="NCBIfam" id="TIGR01782">
    <property type="entry name" value="TonB-Xanth-Caul"/>
    <property type="match status" value="1"/>
</dbReference>
<proteinExistence type="inferred from homology"/>
<dbReference type="InterPro" id="IPR012910">
    <property type="entry name" value="Plug_dom"/>
</dbReference>
<name>A0A1R4G487_BREDI</name>
<keyword evidence="10" id="KW-0732">Signal</keyword>
<evidence type="ECO:0000256" key="9">
    <source>
        <dbReference type="RuleBase" id="RU003357"/>
    </source>
</evidence>
<evidence type="ECO:0000256" key="10">
    <source>
        <dbReference type="SAM" id="SignalP"/>
    </source>
</evidence>
<gene>
    <name evidence="13" type="ORF">FM111_09225</name>
</gene>
<keyword evidence="7 8" id="KW-0998">Cell outer membrane</keyword>
<evidence type="ECO:0000256" key="7">
    <source>
        <dbReference type="ARBA" id="ARBA00023237"/>
    </source>
</evidence>
<dbReference type="AlphaFoldDB" id="A0A1R4G487"/>
<dbReference type="PROSITE" id="PS52016">
    <property type="entry name" value="TONB_DEPENDENT_REC_3"/>
    <property type="match status" value="1"/>
</dbReference>
<feature type="domain" description="TonB-dependent receptor plug" evidence="12">
    <location>
        <begin position="66"/>
        <end position="172"/>
    </location>
</feature>
<evidence type="ECO:0000259" key="11">
    <source>
        <dbReference type="Pfam" id="PF00593"/>
    </source>
</evidence>
<dbReference type="Proteomes" id="UP000195766">
    <property type="component" value="Unassembled WGS sequence"/>
</dbReference>
<evidence type="ECO:0000313" key="13">
    <source>
        <dbReference type="EMBL" id="SJM62974.1"/>
    </source>
</evidence>
<dbReference type="EMBL" id="FUIE01000049">
    <property type="protein sequence ID" value="SJM62974.1"/>
    <property type="molecule type" value="Genomic_DNA"/>
</dbReference>
<sequence length="945" mass="104797">MSLYSAAVAPRTANRIAGVSALALAWAVSGAAVAASSEEDQAQPTVVGEVVVTGQRLGTANAISAQRRADGVVNVLSADDMGKLPDANVADALARLPGVNVIVNQTTGEGEYVTVRGFAGTFNAYSINGVRVALTDTDSRKMSMTVLPPNGLQAISVSKTLTPDMDGDAIGGSIDFRTPNAFDFNAPVARLFASYGFNDRAKDQGEASDNYLLQADFGRRLKDERFGVFASVNYGRSNGVTEETENDGEWEPYIWRKNAEEAIDERSMYLPGIDLDYRRNEQERYGGNVSFDYRGGDHDLYLRGQYNRFERASTNDWTDYRSRPTTRLVQVNDEDRSLSAPEKMIIGQDATLGAIYGYTTGQIVDADGDGRITDADRTRKSYWSLHGRSGVWDPQAFQFSRNMDISDENQTLATVNLGGVSRLNALELSYDLSYSFGERENPDNYSIGYNCDACAWPLNGTGLLWSSYDGRFPMPQLPAFAAHVERDPSLLPLDGLGHSRSRQKDDRLAFKIDARYQVDRGPLEQVRFGAKYLKSEREYDSTPIWDGDFAGTALDGLSMAASGLIEREVDRILGGRYYYGAVFNRDRVIAAIHAAEAANPATMSYERLSQDDKQGQESIYAAYALAQLRWGDLQVIAGGRYEQTDIKNTFWSDDGDASGFDTSDADYGVFLPSVTATYRPNEQWVYRAALWTSFSRPEYGYISGGQSVTRDPVTNEILAISRGNPDLKPAEALNLDLSAEFYPDRSSVLSAGVFYKKIDNFIFTNGSQVDATTTEGFIEITQPKNGDTAEIAGVEFNFIKSFDGLAAPLDGFGFEGNLTLQTSEGETGLDYRKGRPISFVGAPDLMYNASLTYQKYGFEARLSYNYQGEYIEDLRDNAVDKWVQPTKTLDFHSRYHVNEQLAVDFDVQNILDGHRYYTTKGESPSYMKDYMEPGRTFLFRMSYSY</sequence>
<protein>
    <submittedName>
        <fullName evidence="13">TonB-dependent receptor</fullName>
    </submittedName>
</protein>
<feature type="domain" description="TonB-dependent receptor-like beta-barrel" evidence="11">
    <location>
        <begin position="460"/>
        <end position="910"/>
    </location>
</feature>
<keyword evidence="3 8" id="KW-1134">Transmembrane beta strand</keyword>
<dbReference type="PANTHER" id="PTHR40980:SF4">
    <property type="entry name" value="TONB-DEPENDENT RECEPTOR-LIKE BETA-BARREL DOMAIN-CONTAINING PROTEIN"/>
    <property type="match status" value="1"/>
</dbReference>
<dbReference type="InterPro" id="IPR037066">
    <property type="entry name" value="Plug_dom_sf"/>
</dbReference>
<evidence type="ECO:0000256" key="8">
    <source>
        <dbReference type="PROSITE-ProRule" id="PRU01360"/>
    </source>
</evidence>
<feature type="signal peptide" evidence="10">
    <location>
        <begin position="1"/>
        <end position="34"/>
    </location>
</feature>
<keyword evidence="4 8" id="KW-0812">Transmembrane</keyword>
<dbReference type="Pfam" id="PF07715">
    <property type="entry name" value="Plug"/>
    <property type="match status" value="1"/>
</dbReference>
<evidence type="ECO:0000259" key="12">
    <source>
        <dbReference type="Pfam" id="PF07715"/>
    </source>
</evidence>
<evidence type="ECO:0000256" key="4">
    <source>
        <dbReference type="ARBA" id="ARBA00022692"/>
    </source>
</evidence>
<evidence type="ECO:0000256" key="2">
    <source>
        <dbReference type="ARBA" id="ARBA00022448"/>
    </source>
</evidence>
<dbReference type="InterPro" id="IPR000531">
    <property type="entry name" value="Beta-barrel_TonB"/>
</dbReference>
<feature type="chain" id="PRO_5013045782" evidence="10">
    <location>
        <begin position="35"/>
        <end position="945"/>
    </location>
</feature>
<evidence type="ECO:0000256" key="1">
    <source>
        <dbReference type="ARBA" id="ARBA00004571"/>
    </source>
</evidence>
<accession>A0A1R4G487</accession>
<evidence type="ECO:0000256" key="6">
    <source>
        <dbReference type="ARBA" id="ARBA00023136"/>
    </source>
</evidence>
<dbReference type="CDD" id="cd01347">
    <property type="entry name" value="ligand_gated_channel"/>
    <property type="match status" value="1"/>
</dbReference>
<keyword evidence="6 8" id="KW-0472">Membrane</keyword>
<dbReference type="InterPro" id="IPR010104">
    <property type="entry name" value="TonB_rcpt_bac"/>
</dbReference>
<keyword evidence="2 8" id="KW-0813">Transport</keyword>
<organism evidence="13 14">
    <name type="scientific">Brevundimonas diminuta 3F5N</name>
    <dbReference type="NCBI Taxonomy" id="1255603"/>
    <lineage>
        <taxon>Bacteria</taxon>
        <taxon>Pseudomonadati</taxon>
        <taxon>Pseudomonadota</taxon>
        <taxon>Alphaproteobacteria</taxon>
        <taxon>Caulobacterales</taxon>
        <taxon>Caulobacteraceae</taxon>
        <taxon>Brevundimonas</taxon>
    </lineage>
</organism>
<evidence type="ECO:0000313" key="14">
    <source>
        <dbReference type="Proteomes" id="UP000195766"/>
    </source>
</evidence>
<dbReference type="InterPro" id="IPR036942">
    <property type="entry name" value="Beta-barrel_TonB_sf"/>
</dbReference>
<dbReference type="Gene3D" id="2.40.170.20">
    <property type="entry name" value="TonB-dependent receptor, beta-barrel domain"/>
    <property type="match status" value="1"/>
</dbReference>
<keyword evidence="13" id="KW-0675">Receptor</keyword>
<comment type="subcellular location">
    <subcellularLocation>
        <location evidence="1 8">Cell outer membrane</location>
        <topology evidence="1 8">Multi-pass membrane protein</topology>
    </subcellularLocation>
</comment>
<evidence type="ECO:0000256" key="3">
    <source>
        <dbReference type="ARBA" id="ARBA00022452"/>
    </source>
</evidence>
<dbReference type="InterPro" id="IPR039426">
    <property type="entry name" value="TonB-dep_rcpt-like"/>
</dbReference>
<dbReference type="SUPFAM" id="SSF56935">
    <property type="entry name" value="Porins"/>
    <property type="match status" value="1"/>
</dbReference>
<dbReference type="Gene3D" id="2.170.130.10">
    <property type="entry name" value="TonB-dependent receptor, plug domain"/>
    <property type="match status" value="1"/>
</dbReference>
<reference evidence="13 14" key="1">
    <citation type="submission" date="2017-02" db="EMBL/GenBank/DDBJ databases">
        <authorList>
            <person name="Peterson S.W."/>
        </authorList>
    </citation>
    <scope>NUCLEOTIDE SEQUENCE [LARGE SCALE GENOMIC DNA]</scope>
    <source>
        <strain evidence="13 14">3F5N</strain>
    </source>
</reference>
<evidence type="ECO:0000256" key="5">
    <source>
        <dbReference type="ARBA" id="ARBA00023077"/>
    </source>
</evidence>